<dbReference type="Pfam" id="PF14559">
    <property type="entry name" value="TPR_19"/>
    <property type="match status" value="1"/>
</dbReference>
<keyword evidence="3" id="KW-1185">Reference proteome</keyword>
<dbReference type="RefSeq" id="WP_046558990.1">
    <property type="nucleotide sequence ID" value="NZ_LAHO01000020.1"/>
</dbReference>
<dbReference type="PATRIC" id="fig|336831.14.peg.330"/>
<dbReference type="AlphaFoldDB" id="A0A0M2V0H6"/>
<reference evidence="2 3" key="1">
    <citation type="submission" date="2015-03" db="EMBL/GenBank/DDBJ databases">
        <title>Draft genome sequences of two protease-producing strains of Arsukibacterium isolated from two cold and alkaline environments.</title>
        <authorList>
            <person name="Lylloff J.E."/>
            <person name="Skov L.B."/>
            <person name="Jepsen M."/>
            <person name="Hallin P.F."/>
            <person name="Sorensen S.J."/>
            <person name="Stougaard P."/>
            <person name="Glaring M.A."/>
        </authorList>
    </citation>
    <scope>NUCLEOTIDE SEQUENCE [LARGE SCALE GENOMIC DNA]</scope>
    <source>
        <strain evidence="2 3">GCM72</strain>
    </source>
</reference>
<organism evidence="2 3">
    <name type="scientific">Arsukibacterium ikkense</name>
    <dbReference type="NCBI Taxonomy" id="336831"/>
    <lineage>
        <taxon>Bacteria</taxon>
        <taxon>Pseudomonadati</taxon>
        <taxon>Pseudomonadota</taxon>
        <taxon>Gammaproteobacteria</taxon>
        <taxon>Chromatiales</taxon>
        <taxon>Chromatiaceae</taxon>
        <taxon>Arsukibacterium</taxon>
    </lineage>
</organism>
<sequence length="227" mass="25068">MIRIKTILSRLFSAGAAKRYRLGSAVVMLLALSHCAQLPDIDAAPPGAGTPLAAEPAIPTETTATGIQAKPTLTADLQAQFQQAKQLLREQQYQAALTLLQPLAQQVPAAAGIGYNLAICYWQLQQPEQARQQLHAVLKHDPAYVDAANLLGVLARQAGDFNQARRHWLDALAQQQHFASAHKNLGFLYELYLAQPEQARYHYLQYQQLTGDPLVEAWLSLLEPQQE</sequence>
<feature type="signal peptide" evidence="1">
    <location>
        <begin position="1"/>
        <end position="36"/>
    </location>
</feature>
<feature type="chain" id="PRO_5005644126" evidence="1">
    <location>
        <begin position="37"/>
        <end position="227"/>
    </location>
</feature>
<gene>
    <name evidence="2" type="ORF">WG68_17370</name>
</gene>
<keyword evidence="1" id="KW-0732">Signal</keyword>
<accession>A0A0M2V0H6</accession>
<dbReference type="InterPro" id="IPR019734">
    <property type="entry name" value="TPR_rpt"/>
</dbReference>
<proteinExistence type="predicted"/>
<dbReference type="Proteomes" id="UP000034228">
    <property type="component" value="Unassembled WGS sequence"/>
</dbReference>
<dbReference type="SMART" id="SM00028">
    <property type="entry name" value="TPR"/>
    <property type="match status" value="2"/>
</dbReference>
<dbReference type="SUPFAM" id="SSF48452">
    <property type="entry name" value="TPR-like"/>
    <property type="match status" value="1"/>
</dbReference>
<protein>
    <submittedName>
        <fullName evidence="2">Uncharacterized protein</fullName>
    </submittedName>
</protein>
<comment type="caution">
    <text evidence="2">The sequence shown here is derived from an EMBL/GenBank/DDBJ whole genome shotgun (WGS) entry which is preliminary data.</text>
</comment>
<evidence type="ECO:0000313" key="2">
    <source>
        <dbReference type="EMBL" id="KKO44086.1"/>
    </source>
</evidence>
<dbReference type="InterPro" id="IPR011990">
    <property type="entry name" value="TPR-like_helical_dom_sf"/>
</dbReference>
<evidence type="ECO:0000256" key="1">
    <source>
        <dbReference type="SAM" id="SignalP"/>
    </source>
</evidence>
<dbReference type="Gene3D" id="1.25.40.10">
    <property type="entry name" value="Tetratricopeptide repeat domain"/>
    <property type="match status" value="2"/>
</dbReference>
<dbReference type="STRING" id="336831.WG68_17370"/>
<evidence type="ECO:0000313" key="3">
    <source>
        <dbReference type="Proteomes" id="UP000034228"/>
    </source>
</evidence>
<name>A0A0M2V0H6_9GAMM</name>
<dbReference type="EMBL" id="LAHO01000020">
    <property type="protein sequence ID" value="KKO44086.1"/>
    <property type="molecule type" value="Genomic_DNA"/>
</dbReference>